<feature type="region of interest" description="Disordered" evidence="1">
    <location>
        <begin position="1"/>
        <end position="20"/>
    </location>
</feature>
<accession>A0AAW0A2U7</accession>
<evidence type="ECO:0000313" key="2">
    <source>
        <dbReference type="EMBL" id="KAK7000236.1"/>
    </source>
</evidence>
<sequence>MTSHNSPTSGTESSVPGATQPSSATLAAFQTMLSAVASLNQANASAAAAAAAATAMNAAATPSPVVPTAAVATPAAAPAGFRTQAPWIADALYRVVPGGPLQAIPEAFSLELVVWYSITKGKWVGVTRSNSLAVGAVAGVSGSQMRSHKSQALALAAFNQSLTFQEIQILS</sequence>
<comment type="caution">
    <text evidence="2">The sequence shown here is derived from an EMBL/GenBank/DDBJ whole genome shotgun (WGS) entry which is preliminary data.</text>
</comment>
<proteinExistence type="predicted"/>
<organism evidence="2 3">
    <name type="scientific">Favolaschia claudopus</name>
    <dbReference type="NCBI Taxonomy" id="2862362"/>
    <lineage>
        <taxon>Eukaryota</taxon>
        <taxon>Fungi</taxon>
        <taxon>Dikarya</taxon>
        <taxon>Basidiomycota</taxon>
        <taxon>Agaricomycotina</taxon>
        <taxon>Agaricomycetes</taxon>
        <taxon>Agaricomycetidae</taxon>
        <taxon>Agaricales</taxon>
        <taxon>Marasmiineae</taxon>
        <taxon>Mycenaceae</taxon>
        <taxon>Favolaschia</taxon>
    </lineage>
</organism>
<dbReference type="AlphaFoldDB" id="A0AAW0A2U7"/>
<protein>
    <submittedName>
        <fullName evidence="2">Uncharacterized protein</fullName>
    </submittedName>
</protein>
<reference evidence="2 3" key="1">
    <citation type="journal article" date="2024" name="J Genomics">
        <title>Draft genome sequencing and assembly of Favolaschia claudopus CIRM-BRFM 2984 isolated from oak limbs.</title>
        <authorList>
            <person name="Navarro D."/>
            <person name="Drula E."/>
            <person name="Chaduli D."/>
            <person name="Cazenave R."/>
            <person name="Ahrendt S."/>
            <person name="Wang J."/>
            <person name="Lipzen A."/>
            <person name="Daum C."/>
            <person name="Barry K."/>
            <person name="Grigoriev I.V."/>
            <person name="Favel A."/>
            <person name="Rosso M.N."/>
            <person name="Martin F."/>
        </authorList>
    </citation>
    <scope>NUCLEOTIDE SEQUENCE [LARGE SCALE GENOMIC DNA]</scope>
    <source>
        <strain evidence="2 3">CIRM-BRFM 2984</strain>
    </source>
</reference>
<evidence type="ECO:0000256" key="1">
    <source>
        <dbReference type="SAM" id="MobiDB-lite"/>
    </source>
</evidence>
<dbReference type="Proteomes" id="UP001362999">
    <property type="component" value="Unassembled WGS sequence"/>
</dbReference>
<evidence type="ECO:0000313" key="3">
    <source>
        <dbReference type="Proteomes" id="UP001362999"/>
    </source>
</evidence>
<keyword evidence="3" id="KW-1185">Reference proteome</keyword>
<gene>
    <name evidence="2" type="ORF">R3P38DRAFT_3219122</name>
</gene>
<dbReference type="EMBL" id="JAWWNJ010000089">
    <property type="protein sequence ID" value="KAK7000236.1"/>
    <property type="molecule type" value="Genomic_DNA"/>
</dbReference>
<name>A0AAW0A2U7_9AGAR</name>